<evidence type="ECO:0000256" key="7">
    <source>
        <dbReference type="SAM" id="Phobius"/>
    </source>
</evidence>
<dbReference type="STRING" id="490629.SAMN05216266_12044"/>
<keyword evidence="10" id="KW-1185">Reference proteome</keyword>
<dbReference type="GO" id="GO:0006508">
    <property type="term" value="P:proteolysis"/>
    <property type="evidence" value="ECO:0007669"/>
    <property type="project" value="UniProtKB-KW"/>
</dbReference>
<evidence type="ECO:0000259" key="8">
    <source>
        <dbReference type="Pfam" id="PF01435"/>
    </source>
</evidence>
<evidence type="ECO:0000256" key="3">
    <source>
        <dbReference type="ARBA" id="ARBA00022801"/>
    </source>
</evidence>
<feature type="transmembrane region" description="Helical" evidence="7">
    <location>
        <begin position="6"/>
        <end position="22"/>
    </location>
</feature>
<keyword evidence="3 6" id="KW-0378">Hydrolase</keyword>
<name>A0A1I1C3P3_9PSEU</name>
<evidence type="ECO:0000313" key="10">
    <source>
        <dbReference type="Proteomes" id="UP000243799"/>
    </source>
</evidence>
<gene>
    <name evidence="9" type="ORF">SAMN05216266_12044</name>
</gene>
<feature type="transmembrane region" description="Helical" evidence="7">
    <location>
        <begin position="90"/>
        <end position="114"/>
    </location>
</feature>
<evidence type="ECO:0000256" key="5">
    <source>
        <dbReference type="ARBA" id="ARBA00023049"/>
    </source>
</evidence>
<evidence type="ECO:0000313" key="9">
    <source>
        <dbReference type="EMBL" id="SFB56742.1"/>
    </source>
</evidence>
<keyword evidence="5 6" id="KW-0482">Metalloprotease</keyword>
<protein>
    <submittedName>
        <fullName evidence="9">Peptidase family M48</fullName>
    </submittedName>
</protein>
<evidence type="ECO:0000256" key="6">
    <source>
        <dbReference type="RuleBase" id="RU003983"/>
    </source>
</evidence>
<dbReference type="PANTHER" id="PTHR34978:SF3">
    <property type="entry name" value="SLR0241 PROTEIN"/>
    <property type="match status" value="1"/>
</dbReference>
<feature type="transmembrane region" description="Helical" evidence="7">
    <location>
        <begin position="289"/>
        <end position="311"/>
    </location>
</feature>
<dbReference type="AlphaFoldDB" id="A0A1I1C3P3"/>
<accession>A0A1I1C3P3</accession>
<dbReference type="PANTHER" id="PTHR34978">
    <property type="entry name" value="POSSIBLE SENSOR-TRANSDUCER PROTEIN BLAR"/>
    <property type="match status" value="1"/>
</dbReference>
<dbReference type="RefSeq" id="WP_091676944.1">
    <property type="nucleotide sequence ID" value="NZ_FOKG01000020.1"/>
</dbReference>
<keyword evidence="4 6" id="KW-0862">Zinc</keyword>
<keyword evidence="7" id="KW-0472">Membrane</keyword>
<organism evidence="9 10">
    <name type="scientific">Amycolatopsis marina</name>
    <dbReference type="NCBI Taxonomy" id="490629"/>
    <lineage>
        <taxon>Bacteria</taxon>
        <taxon>Bacillati</taxon>
        <taxon>Actinomycetota</taxon>
        <taxon>Actinomycetes</taxon>
        <taxon>Pseudonocardiales</taxon>
        <taxon>Pseudonocardiaceae</taxon>
        <taxon>Amycolatopsis</taxon>
    </lineage>
</organism>
<evidence type="ECO:0000256" key="4">
    <source>
        <dbReference type="ARBA" id="ARBA00022833"/>
    </source>
</evidence>
<dbReference type="EMBL" id="FOKG01000020">
    <property type="protein sequence ID" value="SFB56742.1"/>
    <property type="molecule type" value="Genomic_DNA"/>
</dbReference>
<feature type="transmembrane region" description="Helical" evidence="7">
    <location>
        <begin position="34"/>
        <end position="59"/>
    </location>
</feature>
<dbReference type="OrthoDB" id="9785340at2"/>
<dbReference type="CDD" id="cd07326">
    <property type="entry name" value="M56_BlaR1_MecR1_like"/>
    <property type="match status" value="1"/>
</dbReference>
<dbReference type="Gene3D" id="3.30.2010.10">
    <property type="entry name" value="Metalloproteases ('zincins'), catalytic domain"/>
    <property type="match status" value="1"/>
</dbReference>
<keyword evidence="1 6" id="KW-0645">Protease</keyword>
<dbReference type="Proteomes" id="UP000243799">
    <property type="component" value="Unassembled WGS sequence"/>
</dbReference>
<sequence length="317" mass="33302">MTAALALLAGAFAVGWLAPAGIRRADLRSRDPMLLIVVWLVSIVGVLLSAATGIVLLLIPSHGPSTTLLAAIDQCWSAIQHGSPPRVEELAGLLGAALLVAFAARLVVVFVHGVRRRARKRREHLAVLRLAARSESGSPGTLWLAHDRPLAFSLAGRPGVVVATEGLVRHLDRPAVDAVFAHERAHLSGRHHLLVATAGAFRTAVPFLPLFRQAPQAISELIELAADVAAMRHCGRAAVRSALQVVTSHGAPSTSLAMAQHAVDMRMARLRSGPPPPGKLQRMVSCGMAGMTAVTLPFLVGTGLIVGLALFSCPSPL</sequence>
<proteinExistence type="inferred from homology"/>
<dbReference type="GO" id="GO:0004222">
    <property type="term" value="F:metalloendopeptidase activity"/>
    <property type="evidence" value="ECO:0007669"/>
    <property type="project" value="InterPro"/>
</dbReference>
<evidence type="ECO:0000256" key="2">
    <source>
        <dbReference type="ARBA" id="ARBA00022723"/>
    </source>
</evidence>
<feature type="domain" description="Peptidase M48" evidence="8">
    <location>
        <begin position="124"/>
        <end position="197"/>
    </location>
</feature>
<dbReference type="InterPro" id="IPR052173">
    <property type="entry name" value="Beta-lactam_resp_regulator"/>
</dbReference>
<comment type="cofactor">
    <cofactor evidence="6">
        <name>Zn(2+)</name>
        <dbReference type="ChEBI" id="CHEBI:29105"/>
    </cofactor>
    <text evidence="6">Binds 1 zinc ion per subunit.</text>
</comment>
<comment type="similarity">
    <text evidence="6">Belongs to the peptidase M48 family.</text>
</comment>
<dbReference type="InterPro" id="IPR001915">
    <property type="entry name" value="Peptidase_M48"/>
</dbReference>
<evidence type="ECO:0000256" key="1">
    <source>
        <dbReference type="ARBA" id="ARBA00022670"/>
    </source>
</evidence>
<reference evidence="10" key="1">
    <citation type="submission" date="2016-10" db="EMBL/GenBank/DDBJ databases">
        <authorList>
            <person name="Varghese N."/>
            <person name="Submissions S."/>
        </authorList>
    </citation>
    <scope>NUCLEOTIDE SEQUENCE [LARGE SCALE GENOMIC DNA]</scope>
    <source>
        <strain evidence="10">CGMCC 4.3568</strain>
    </source>
</reference>
<dbReference type="GO" id="GO:0046872">
    <property type="term" value="F:metal ion binding"/>
    <property type="evidence" value="ECO:0007669"/>
    <property type="project" value="UniProtKB-KW"/>
</dbReference>
<dbReference type="Pfam" id="PF01435">
    <property type="entry name" value="Peptidase_M48"/>
    <property type="match status" value="1"/>
</dbReference>
<keyword evidence="7" id="KW-0812">Transmembrane</keyword>
<keyword evidence="2" id="KW-0479">Metal-binding</keyword>
<keyword evidence="7" id="KW-1133">Transmembrane helix</keyword>